<comment type="caution">
    <text evidence="2">The sequence shown here is derived from an EMBL/GenBank/DDBJ whole genome shotgun (WGS) entry which is preliminary data.</text>
</comment>
<reference evidence="2" key="2">
    <citation type="submission" date="2023-05" db="EMBL/GenBank/DDBJ databases">
        <authorList>
            <consortium name="Lawrence Berkeley National Laboratory"/>
            <person name="Steindorff A."/>
            <person name="Hensen N."/>
            <person name="Bonometti L."/>
            <person name="Westerberg I."/>
            <person name="Brannstrom I.O."/>
            <person name="Guillou S."/>
            <person name="Cros-Aarteil S."/>
            <person name="Calhoun S."/>
            <person name="Haridas S."/>
            <person name="Kuo A."/>
            <person name="Mondo S."/>
            <person name="Pangilinan J."/>
            <person name="Riley R."/>
            <person name="Labutti K."/>
            <person name="Andreopoulos B."/>
            <person name="Lipzen A."/>
            <person name="Chen C."/>
            <person name="Yanf M."/>
            <person name="Daum C."/>
            <person name="Ng V."/>
            <person name="Clum A."/>
            <person name="Ohm R."/>
            <person name="Martin F."/>
            <person name="Silar P."/>
            <person name="Natvig D."/>
            <person name="Lalanne C."/>
            <person name="Gautier V."/>
            <person name="Ament-Velasquez S.L."/>
            <person name="Kruys A."/>
            <person name="Hutchinson M.I."/>
            <person name="Powell A.J."/>
            <person name="Barry K."/>
            <person name="Miller A.N."/>
            <person name="Grigoriev I.V."/>
            <person name="Debuchy R."/>
            <person name="Gladieux P."/>
            <person name="Thoren M.H."/>
            <person name="Johannesson H."/>
        </authorList>
    </citation>
    <scope>NUCLEOTIDE SEQUENCE</scope>
    <source>
        <strain evidence="2">CBS 757.83</strain>
    </source>
</reference>
<feature type="chain" id="PRO_5042972722" evidence="1">
    <location>
        <begin position="22"/>
        <end position="160"/>
    </location>
</feature>
<keyword evidence="1" id="KW-0732">Signal</keyword>
<protein>
    <submittedName>
        <fullName evidence="2">Uncharacterized protein</fullName>
    </submittedName>
</protein>
<reference evidence="2" key="1">
    <citation type="journal article" date="2023" name="Mol. Phylogenet. Evol.">
        <title>Genome-scale phylogeny and comparative genomics of the fungal order Sordariales.</title>
        <authorList>
            <person name="Hensen N."/>
            <person name="Bonometti L."/>
            <person name="Westerberg I."/>
            <person name="Brannstrom I.O."/>
            <person name="Guillou S."/>
            <person name="Cros-Aarteil S."/>
            <person name="Calhoun S."/>
            <person name="Haridas S."/>
            <person name="Kuo A."/>
            <person name="Mondo S."/>
            <person name="Pangilinan J."/>
            <person name="Riley R."/>
            <person name="LaButti K."/>
            <person name="Andreopoulos B."/>
            <person name="Lipzen A."/>
            <person name="Chen C."/>
            <person name="Yan M."/>
            <person name="Daum C."/>
            <person name="Ng V."/>
            <person name="Clum A."/>
            <person name="Steindorff A."/>
            <person name="Ohm R.A."/>
            <person name="Martin F."/>
            <person name="Silar P."/>
            <person name="Natvig D.O."/>
            <person name="Lalanne C."/>
            <person name="Gautier V."/>
            <person name="Ament-Velasquez S.L."/>
            <person name="Kruys A."/>
            <person name="Hutchinson M.I."/>
            <person name="Powell A.J."/>
            <person name="Barry K."/>
            <person name="Miller A.N."/>
            <person name="Grigoriev I.V."/>
            <person name="Debuchy R."/>
            <person name="Gladieux P."/>
            <person name="Hiltunen Thoren M."/>
            <person name="Johannesson H."/>
        </authorList>
    </citation>
    <scope>NUCLEOTIDE SEQUENCE</scope>
    <source>
        <strain evidence="2">CBS 757.83</strain>
    </source>
</reference>
<dbReference type="AlphaFoldDB" id="A0AAN6Q9W5"/>
<evidence type="ECO:0000313" key="2">
    <source>
        <dbReference type="EMBL" id="KAK4106290.1"/>
    </source>
</evidence>
<sequence length="160" mass="18453">MCKHLLCSTNCLPWWMPVGLAWSNEAPHARELNNIIAIASFDPIACFFLGDWRPTVPYVDSATSDSDNVYREQMQVSMTERAAVAGVIKHELLMNRRAFGAAGFHHLPLKQLATYCRYGQTRYGYLIITQTELVALRVRRIPNTRQEEKIRKNEREAEER</sequence>
<evidence type="ECO:0000256" key="1">
    <source>
        <dbReference type="SAM" id="SignalP"/>
    </source>
</evidence>
<proteinExistence type="predicted"/>
<accession>A0AAN6Q9W5</accession>
<organism evidence="2 3">
    <name type="scientific">Parathielavia hyrcaniae</name>
    <dbReference type="NCBI Taxonomy" id="113614"/>
    <lineage>
        <taxon>Eukaryota</taxon>
        <taxon>Fungi</taxon>
        <taxon>Dikarya</taxon>
        <taxon>Ascomycota</taxon>
        <taxon>Pezizomycotina</taxon>
        <taxon>Sordariomycetes</taxon>
        <taxon>Sordariomycetidae</taxon>
        <taxon>Sordariales</taxon>
        <taxon>Chaetomiaceae</taxon>
        <taxon>Parathielavia</taxon>
    </lineage>
</organism>
<evidence type="ECO:0000313" key="3">
    <source>
        <dbReference type="Proteomes" id="UP001305647"/>
    </source>
</evidence>
<name>A0AAN6Q9W5_9PEZI</name>
<feature type="signal peptide" evidence="1">
    <location>
        <begin position="1"/>
        <end position="21"/>
    </location>
</feature>
<gene>
    <name evidence="2" type="ORF">N658DRAFT_482194</name>
</gene>
<dbReference type="Proteomes" id="UP001305647">
    <property type="component" value="Unassembled WGS sequence"/>
</dbReference>
<dbReference type="EMBL" id="MU863624">
    <property type="protein sequence ID" value="KAK4106290.1"/>
    <property type="molecule type" value="Genomic_DNA"/>
</dbReference>
<keyword evidence="3" id="KW-1185">Reference proteome</keyword>